<dbReference type="RefSeq" id="WP_377329964.1">
    <property type="nucleotide sequence ID" value="NZ_JBHUMZ010000049.1"/>
</dbReference>
<comment type="caution">
    <text evidence="1">The sequence shown here is derived from an EMBL/GenBank/DDBJ whole genome shotgun (WGS) entry which is preliminary data.</text>
</comment>
<keyword evidence="2" id="KW-1185">Reference proteome</keyword>
<protein>
    <submittedName>
        <fullName evidence="1">Uncharacterized protein</fullName>
    </submittedName>
</protein>
<dbReference type="EMBL" id="JBHUMZ010000049">
    <property type="protein sequence ID" value="MFD2639913.1"/>
    <property type="molecule type" value="Genomic_DNA"/>
</dbReference>
<organism evidence="1 2">
    <name type="scientific">Piscibacillus salipiscarius</name>
    <dbReference type="NCBI Taxonomy" id="299480"/>
    <lineage>
        <taxon>Bacteria</taxon>
        <taxon>Bacillati</taxon>
        <taxon>Bacillota</taxon>
        <taxon>Bacilli</taxon>
        <taxon>Bacillales</taxon>
        <taxon>Bacillaceae</taxon>
        <taxon>Piscibacillus</taxon>
    </lineage>
</organism>
<dbReference type="Proteomes" id="UP001597452">
    <property type="component" value="Unassembled WGS sequence"/>
</dbReference>
<reference evidence="2" key="1">
    <citation type="journal article" date="2019" name="Int. J. Syst. Evol. Microbiol.">
        <title>The Global Catalogue of Microorganisms (GCM) 10K type strain sequencing project: providing services to taxonomists for standard genome sequencing and annotation.</title>
        <authorList>
            <consortium name="The Broad Institute Genomics Platform"/>
            <consortium name="The Broad Institute Genome Sequencing Center for Infectious Disease"/>
            <person name="Wu L."/>
            <person name="Ma J."/>
        </authorList>
    </citation>
    <scope>NUCLEOTIDE SEQUENCE [LARGE SCALE GENOMIC DNA]</scope>
    <source>
        <strain evidence="2">TISTR 1571</strain>
    </source>
</reference>
<name>A0ABW5QDH3_9BACI</name>
<evidence type="ECO:0000313" key="1">
    <source>
        <dbReference type="EMBL" id="MFD2639913.1"/>
    </source>
</evidence>
<gene>
    <name evidence="1" type="ORF">ACFSW4_13675</name>
</gene>
<proteinExistence type="predicted"/>
<accession>A0ABW5QDH3</accession>
<sequence>MKWLHDLEKILIEIGKQTEKKGGKEYKHLTEWDTKLAKDLQNLEKFGKEFESWFDGK</sequence>
<evidence type="ECO:0000313" key="2">
    <source>
        <dbReference type="Proteomes" id="UP001597452"/>
    </source>
</evidence>